<dbReference type="Proteomes" id="UP000178912">
    <property type="component" value="Unassembled WGS sequence"/>
</dbReference>
<protein>
    <submittedName>
        <fullName evidence="1">Uncharacterized protein</fullName>
    </submittedName>
</protein>
<accession>A0A1E1KNW6</accession>
<name>A0A1E1KNW6_9HELO</name>
<sequence length="51" mass="5323">MYGQLSGPVHLAVQVALQGGVKMTGYTLGASLGSQFPQITFEGFFGSMKAN</sequence>
<evidence type="ECO:0000313" key="2">
    <source>
        <dbReference type="Proteomes" id="UP000178912"/>
    </source>
</evidence>
<reference evidence="2" key="1">
    <citation type="submission" date="2016-03" db="EMBL/GenBank/DDBJ databases">
        <authorList>
            <person name="Guldener U."/>
        </authorList>
    </citation>
    <scope>NUCLEOTIDE SEQUENCE [LARGE SCALE GENOMIC DNA]</scope>
    <source>
        <strain evidence="2">04CH-RAC-A.6.1</strain>
    </source>
</reference>
<dbReference type="EMBL" id="FJUX01000042">
    <property type="protein sequence ID" value="CZS99680.1"/>
    <property type="molecule type" value="Genomic_DNA"/>
</dbReference>
<gene>
    <name evidence="1" type="ORF">RAG0_07999</name>
</gene>
<keyword evidence="2" id="KW-1185">Reference proteome</keyword>
<dbReference type="AlphaFoldDB" id="A0A1E1KNW6"/>
<evidence type="ECO:0000313" key="1">
    <source>
        <dbReference type="EMBL" id="CZS99680.1"/>
    </source>
</evidence>
<proteinExistence type="predicted"/>
<organism evidence="1 2">
    <name type="scientific">Rhynchosporium agropyri</name>
    <dbReference type="NCBI Taxonomy" id="914238"/>
    <lineage>
        <taxon>Eukaryota</taxon>
        <taxon>Fungi</taxon>
        <taxon>Dikarya</taxon>
        <taxon>Ascomycota</taxon>
        <taxon>Pezizomycotina</taxon>
        <taxon>Leotiomycetes</taxon>
        <taxon>Helotiales</taxon>
        <taxon>Ploettnerulaceae</taxon>
        <taxon>Rhynchosporium</taxon>
    </lineage>
</organism>